<reference evidence="2 3" key="1">
    <citation type="submission" date="2019-01" db="EMBL/GenBank/DDBJ databases">
        <title>A draft genome assembly of the solar-powered sea slug Elysia chlorotica.</title>
        <authorList>
            <person name="Cai H."/>
            <person name="Li Q."/>
            <person name="Fang X."/>
            <person name="Li J."/>
            <person name="Curtis N.E."/>
            <person name="Altenburger A."/>
            <person name="Shibata T."/>
            <person name="Feng M."/>
            <person name="Maeda T."/>
            <person name="Schwartz J.A."/>
            <person name="Shigenobu S."/>
            <person name="Lundholm N."/>
            <person name="Nishiyama T."/>
            <person name="Yang H."/>
            <person name="Hasebe M."/>
            <person name="Li S."/>
            <person name="Pierce S.K."/>
            <person name="Wang J."/>
        </authorList>
    </citation>
    <scope>NUCLEOTIDE SEQUENCE [LARGE SCALE GENOMIC DNA]</scope>
    <source>
        <strain evidence="2">EC2010</strain>
        <tissue evidence="2">Whole organism of an adult</tissue>
    </source>
</reference>
<dbReference type="OrthoDB" id="6146570at2759"/>
<organism evidence="2 3">
    <name type="scientific">Elysia chlorotica</name>
    <name type="common">Eastern emerald elysia</name>
    <name type="synonym">Sea slug</name>
    <dbReference type="NCBI Taxonomy" id="188477"/>
    <lineage>
        <taxon>Eukaryota</taxon>
        <taxon>Metazoa</taxon>
        <taxon>Spiralia</taxon>
        <taxon>Lophotrochozoa</taxon>
        <taxon>Mollusca</taxon>
        <taxon>Gastropoda</taxon>
        <taxon>Heterobranchia</taxon>
        <taxon>Euthyneura</taxon>
        <taxon>Panpulmonata</taxon>
        <taxon>Sacoglossa</taxon>
        <taxon>Placobranchoidea</taxon>
        <taxon>Plakobranchidae</taxon>
        <taxon>Elysia</taxon>
    </lineage>
</organism>
<comment type="caution">
    <text evidence="2">The sequence shown here is derived from an EMBL/GenBank/DDBJ whole genome shotgun (WGS) entry which is preliminary data.</text>
</comment>
<name>A0A3S1BIG4_ELYCH</name>
<dbReference type="Proteomes" id="UP000271974">
    <property type="component" value="Unassembled WGS sequence"/>
</dbReference>
<gene>
    <name evidence="2" type="ORF">EGW08_010697</name>
</gene>
<dbReference type="PANTHER" id="PTHR12243">
    <property type="entry name" value="MADF DOMAIN TRANSCRIPTION FACTOR"/>
    <property type="match status" value="1"/>
</dbReference>
<dbReference type="InterPro" id="IPR006578">
    <property type="entry name" value="MADF-dom"/>
</dbReference>
<evidence type="ECO:0000313" key="2">
    <source>
        <dbReference type="EMBL" id="RUS81527.1"/>
    </source>
</evidence>
<proteinExistence type="predicted"/>
<evidence type="ECO:0000313" key="3">
    <source>
        <dbReference type="Proteomes" id="UP000271974"/>
    </source>
</evidence>
<dbReference type="Pfam" id="PF10545">
    <property type="entry name" value="MADF_DNA_bdg"/>
    <property type="match status" value="1"/>
</dbReference>
<sequence length="99" mass="11117">MNRADRDFAENLVLAVKKRPAIYAPSHPNHKDRYKIDLEWTGIAAELNSTVESVKRRWQNLRGSFSKSLSAMKNQSALALIKAEDTGSSLTTSVKAEER</sequence>
<feature type="domain" description="MADF" evidence="1">
    <location>
        <begin position="11"/>
        <end position="92"/>
    </location>
</feature>
<dbReference type="PROSITE" id="PS51029">
    <property type="entry name" value="MADF"/>
    <property type="match status" value="1"/>
</dbReference>
<dbReference type="AlphaFoldDB" id="A0A3S1BIG4"/>
<protein>
    <recommendedName>
        <fullName evidence="1">MADF domain-containing protein</fullName>
    </recommendedName>
</protein>
<keyword evidence="3" id="KW-1185">Reference proteome</keyword>
<dbReference type="InterPro" id="IPR039353">
    <property type="entry name" value="TF_Adf1"/>
</dbReference>
<accession>A0A3S1BIG4</accession>
<dbReference type="PANTHER" id="PTHR12243:SF67">
    <property type="entry name" value="COREPRESSOR OF PANGOLIN, ISOFORM A-RELATED"/>
    <property type="match status" value="1"/>
</dbReference>
<evidence type="ECO:0000259" key="1">
    <source>
        <dbReference type="PROSITE" id="PS51029"/>
    </source>
</evidence>
<dbReference type="EMBL" id="RQTK01000332">
    <property type="protein sequence ID" value="RUS81527.1"/>
    <property type="molecule type" value="Genomic_DNA"/>
</dbReference>
<dbReference type="SMART" id="SM00595">
    <property type="entry name" value="MADF"/>
    <property type="match status" value="1"/>
</dbReference>